<keyword evidence="1" id="KW-0472">Membrane</keyword>
<keyword evidence="3" id="KW-1185">Reference proteome</keyword>
<keyword evidence="1" id="KW-1133">Transmembrane helix</keyword>
<dbReference type="AlphaFoldDB" id="A0A834PDA1"/>
<accession>A0A834PDA1</accession>
<dbReference type="Proteomes" id="UP000600918">
    <property type="component" value="Unassembled WGS sequence"/>
</dbReference>
<evidence type="ECO:0000256" key="1">
    <source>
        <dbReference type="SAM" id="Phobius"/>
    </source>
</evidence>
<keyword evidence="1" id="KW-0812">Transmembrane</keyword>
<feature type="transmembrane region" description="Helical" evidence="1">
    <location>
        <begin position="38"/>
        <end position="57"/>
    </location>
</feature>
<name>A0A834PDA1_VESPE</name>
<organism evidence="2 3">
    <name type="scientific">Vespula pensylvanica</name>
    <name type="common">Western yellow jacket</name>
    <name type="synonym">Wasp</name>
    <dbReference type="NCBI Taxonomy" id="30213"/>
    <lineage>
        <taxon>Eukaryota</taxon>
        <taxon>Metazoa</taxon>
        <taxon>Ecdysozoa</taxon>
        <taxon>Arthropoda</taxon>
        <taxon>Hexapoda</taxon>
        <taxon>Insecta</taxon>
        <taxon>Pterygota</taxon>
        <taxon>Neoptera</taxon>
        <taxon>Endopterygota</taxon>
        <taxon>Hymenoptera</taxon>
        <taxon>Apocrita</taxon>
        <taxon>Aculeata</taxon>
        <taxon>Vespoidea</taxon>
        <taxon>Vespidae</taxon>
        <taxon>Vespinae</taxon>
        <taxon>Vespula</taxon>
    </lineage>
</organism>
<proteinExistence type="predicted"/>
<sequence>MHFVKINRIRELLVPHYGKSFVEKSKILWKLGWDTNPAMTACVVTLPFVMLYTLWIYNFHNSNPKVKKGYVWVAPRTLVREHLAVEGKREDDESTLMSLVCKSSRGVLLIGTHTSCDLNTEPAKNSFRNDCNNDIRNSGISREDGSIEITVLCAVNKPQLEK</sequence>
<comment type="caution">
    <text evidence="2">The sequence shown here is derived from an EMBL/GenBank/DDBJ whole genome shotgun (WGS) entry which is preliminary data.</text>
</comment>
<evidence type="ECO:0000313" key="2">
    <source>
        <dbReference type="EMBL" id="KAF7437668.1"/>
    </source>
</evidence>
<gene>
    <name evidence="2" type="ORF">H0235_000059</name>
</gene>
<evidence type="ECO:0000313" key="3">
    <source>
        <dbReference type="Proteomes" id="UP000600918"/>
    </source>
</evidence>
<dbReference type="EMBL" id="JACSDY010000001">
    <property type="protein sequence ID" value="KAF7437668.1"/>
    <property type="molecule type" value="Genomic_DNA"/>
</dbReference>
<protein>
    <submittedName>
        <fullName evidence="2">Uncharacterized protein</fullName>
    </submittedName>
</protein>
<reference evidence="2" key="1">
    <citation type="journal article" date="2020" name="G3 (Bethesda)">
        <title>High-Quality Assemblies for Three Invasive Social Wasps from the &lt;i&gt;Vespula&lt;/i&gt; Genus.</title>
        <authorList>
            <person name="Harrop T.W.R."/>
            <person name="Guhlin J."/>
            <person name="McLaughlin G.M."/>
            <person name="Permina E."/>
            <person name="Stockwell P."/>
            <person name="Gilligan J."/>
            <person name="Le Lec M.F."/>
            <person name="Gruber M.A.M."/>
            <person name="Quinn O."/>
            <person name="Lovegrove M."/>
            <person name="Duncan E.J."/>
            <person name="Remnant E.J."/>
            <person name="Van Eeckhoven J."/>
            <person name="Graham B."/>
            <person name="Knapp R.A."/>
            <person name="Langford K.W."/>
            <person name="Kronenberg Z."/>
            <person name="Press M.O."/>
            <person name="Eacker S.M."/>
            <person name="Wilson-Rankin E.E."/>
            <person name="Purcell J."/>
            <person name="Lester P.J."/>
            <person name="Dearden P.K."/>
        </authorList>
    </citation>
    <scope>NUCLEOTIDE SEQUENCE</scope>
    <source>
        <strain evidence="2">Volc-1</strain>
    </source>
</reference>